<proteinExistence type="predicted"/>
<evidence type="ECO:0000313" key="3">
    <source>
        <dbReference type="Proteomes" id="UP000887540"/>
    </source>
</evidence>
<reference evidence="4" key="1">
    <citation type="submission" date="2022-11" db="UniProtKB">
        <authorList>
            <consortium name="WormBaseParasite"/>
        </authorList>
    </citation>
    <scope>IDENTIFICATION</scope>
</reference>
<dbReference type="InterPro" id="IPR038558">
    <property type="entry name" value="SAS-6_N_sf"/>
</dbReference>
<keyword evidence="3" id="KW-1185">Reference proteome</keyword>
<dbReference type="InterPro" id="IPR032396">
    <property type="entry name" value="SAS-6_N"/>
</dbReference>
<feature type="compositionally biased region" description="Basic and acidic residues" evidence="1">
    <location>
        <begin position="158"/>
        <end position="179"/>
    </location>
</feature>
<protein>
    <submittedName>
        <fullName evidence="4">Spindle assembly abnormal protein 6 N-terminal domain-containing protein</fullName>
    </submittedName>
</protein>
<dbReference type="Pfam" id="PF16531">
    <property type="entry name" value="SAS-6_N"/>
    <property type="match status" value="1"/>
</dbReference>
<name>A0A914EQ44_9BILA</name>
<evidence type="ECO:0000313" key="4">
    <source>
        <dbReference type="WBParaSite" id="ACRNAN_scaffold9344.g11815.t1"/>
    </source>
</evidence>
<dbReference type="WBParaSite" id="ACRNAN_scaffold9344.g11815.t1">
    <property type="protein sequence ID" value="ACRNAN_scaffold9344.g11815.t1"/>
    <property type="gene ID" value="ACRNAN_scaffold9344.g11815"/>
</dbReference>
<evidence type="ECO:0000259" key="2">
    <source>
        <dbReference type="Pfam" id="PF16531"/>
    </source>
</evidence>
<dbReference type="Gene3D" id="2.170.210.20">
    <property type="entry name" value="Spindle assembly abnormal protein 6, N-terminal domain"/>
    <property type="match status" value="1"/>
</dbReference>
<organism evidence="3 4">
    <name type="scientific">Acrobeloides nanus</name>
    <dbReference type="NCBI Taxonomy" id="290746"/>
    <lineage>
        <taxon>Eukaryota</taxon>
        <taxon>Metazoa</taxon>
        <taxon>Ecdysozoa</taxon>
        <taxon>Nematoda</taxon>
        <taxon>Chromadorea</taxon>
        <taxon>Rhabditida</taxon>
        <taxon>Tylenchina</taxon>
        <taxon>Cephalobomorpha</taxon>
        <taxon>Cephaloboidea</taxon>
        <taxon>Cephalobidae</taxon>
        <taxon>Acrobeloides</taxon>
    </lineage>
</organism>
<feature type="compositionally biased region" description="Basic and acidic residues" evidence="1">
    <location>
        <begin position="222"/>
        <end position="241"/>
    </location>
</feature>
<feature type="region of interest" description="Disordered" evidence="1">
    <location>
        <begin position="157"/>
        <end position="260"/>
    </location>
</feature>
<accession>A0A914EQ44</accession>
<evidence type="ECO:0000256" key="1">
    <source>
        <dbReference type="SAM" id="MobiDB-lite"/>
    </source>
</evidence>
<dbReference type="AlphaFoldDB" id="A0A914EQ44"/>
<feature type="domain" description="Spindle assembly abnormal protein 6 N-terminal" evidence="2">
    <location>
        <begin position="20"/>
        <end position="104"/>
    </location>
</feature>
<dbReference type="Proteomes" id="UP000887540">
    <property type="component" value="Unplaced"/>
</dbReference>
<sequence length="260" mass="29326">MSYNYKAKFVASINNVTQAKYNLQQVYASIVAQKNDTNQQVFTVLKEDDTTSPGFIGTLVVTPNDFERLKKTHKLDCKFEEFPKLMADVIENLDTSKDSFVHLHITEGTCFVIFHGENVHFALKTKLYKGNWIDFIFEMAPMIAYGIPNSGVELNKTPVEERKKTPVEDHKKTPVKENIAKQALPTKVQSPPTKPKSFYSPPQIKSVKTSQVPKSLAGAEPVKAKPDVKKDEKKTVDDKKDHKPHATLRSLGFKCGGWNE</sequence>